<proteinExistence type="predicted"/>
<dbReference type="InterPro" id="IPR001138">
    <property type="entry name" value="Zn2Cys6_DnaBD"/>
</dbReference>
<accession>A0A0D2CJL1</accession>
<dbReference type="InterPro" id="IPR007219">
    <property type="entry name" value="XnlR_reg_dom"/>
</dbReference>
<keyword evidence="3" id="KW-0805">Transcription regulation</keyword>
<dbReference type="STRING" id="5601.A0A0D2CJL1"/>
<evidence type="ECO:0000256" key="2">
    <source>
        <dbReference type="ARBA" id="ARBA00022833"/>
    </source>
</evidence>
<evidence type="ECO:0000256" key="3">
    <source>
        <dbReference type="ARBA" id="ARBA00023015"/>
    </source>
</evidence>
<evidence type="ECO:0000256" key="5">
    <source>
        <dbReference type="ARBA" id="ARBA00023163"/>
    </source>
</evidence>
<dbReference type="InterPro" id="IPR051430">
    <property type="entry name" value="Fungal_TF_Env_Response"/>
</dbReference>
<keyword evidence="1" id="KW-0479">Metal-binding</keyword>
<keyword evidence="6" id="KW-0539">Nucleus</keyword>
<keyword evidence="2" id="KW-0862">Zinc</keyword>
<dbReference type="SMART" id="SM00066">
    <property type="entry name" value="GAL4"/>
    <property type="match status" value="1"/>
</dbReference>
<keyword evidence="10" id="KW-1185">Reference proteome</keyword>
<dbReference type="HOGENOM" id="CLU_007426_5_0_1"/>
<dbReference type="SUPFAM" id="SSF57701">
    <property type="entry name" value="Zn2/Cys6 DNA-binding domain"/>
    <property type="match status" value="1"/>
</dbReference>
<dbReference type="GO" id="GO:0006351">
    <property type="term" value="P:DNA-templated transcription"/>
    <property type="evidence" value="ECO:0007669"/>
    <property type="project" value="InterPro"/>
</dbReference>
<evidence type="ECO:0000256" key="4">
    <source>
        <dbReference type="ARBA" id="ARBA00023125"/>
    </source>
</evidence>
<dbReference type="SMART" id="SM00906">
    <property type="entry name" value="Fungal_trans"/>
    <property type="match status" value="1"/>
</dbReference>
<dbReference type="Pfam" id="PF04082">
    <property type="entry name" value="Fungal_trans"/>
    <property type="match status" value="1"/>
</dbReference>
<dbReference type="GO" id="GO:0001228">
    <property type="term" value="F:DNA-binding transcription activator activity, RNA polymerase II-specific"/>
    <property type="evidence" value="ECO:0007669"/>
    <property type="project" value="TreeGrafter"/>
</dbReference>
<evidence type="ECO:0000256" key="6">
    <source>
        <dbReference type="ARBA" id="ARBA00023242"/>
    </source>
</evidence>
<evidence type="ECO:0000259" key="8">
    <source>
        <dbReference type="PROSITE" id="PS50048"/>
    </source>
</evidence>
<name>A0A0D2CJL1_9EURO</name>
<dbReference type="PROSITE" id="PS50048">
    <property type="entry name" value="ZN2_CY6_FUNGAL_2"/>
    <property type="match status" value="1"/>
</dbReference>
<dbReference type="GO" id="GO:0008270">
    <property type="term" value="F:zinc ion binding"/>
    <property type="evidence" value="ECO:0007669"/>
    <property type="project" value="InterPro"/>
</dbReference>
<feature type="domain" description="Zn(2)-C6 fungal-type" evidence="8">
    <location>
        <begin position="23"/>
        <end position="54"/>
    </location>
</feature>
<dbReference type="CDD" id="cd12148">
    <property type="entry name" value="fungal_TF_MHR"/>
    <property type="match status" value="1"/>
</dbReference>
<dbReference type="EMBL" id="KN846960">
    <property type="protein sequence ID" value="KIW65426.1"/>
    <property type="molecule type" value="Genomic_DNA"/>
</dbReference>
<evidence type="ECO:0000256" key="7">
    <source>
        <dbReference type="SAM" id="MobiDB-lite"/>
    </source>
</evidence>
<evidence type="ECO:0000313" key="10">
    <source>
        <dbReference type="Proteomes" id="UP000054266"/>
    </source>
</evidence>
<feature type="region of interest" description="Disordered" evidence="7">
    <location>
        <begin position="670"/>
        <end position="706"/>
    </location>
</feature>
<dbReference type="GO" id="GO:0000978">
    <property type="term" value="F:RNA polymerase II cis-regulatory region sequence-specific DNA binding"/>
    <property type="evidence" value="ECO:0007669"/>
    <property type="project" value="TreeGrafter"/>
</dbReference>
<organism evidence="9 10">
    <name type="scientific">Phialophora macrospora</name>
    <dbReference type="NCBI Taxonomy" id="1851006"/>
    <lineage>
        <taxon>Eukaryota</taxon>
        <taxon>Fungi</taxon>
        <taxon>Dikarya</taxon>
        <taxon>Ascomycota</taxon>
        <taxon>Pezizomycotina</taxon>
        <taxon>Eurotiomycetes</taxon>
        <taxon>Chaetothyriomycetidae</taxon>
        <taxon>Chaetothyriales</taxon>
        <taxon>Herpotrichiellaceae</taxon>
        <taxon>Phialophora</taxon>
    </lineage>
</organism>
<keyword evidence="4" id="KW-0238">DNA-binding</keyword>
<protein>
    <recommendedName>
        <fullName evidence="8">Zn(2)-C6 fungal-type domain-containing protein</fullName>
    </recommendedName>
</protein>
<gene>
    <name evidence="9" type="ORF">PV04_07688</name>
</gene>
<evidence type="ECO:0000256" key="1">
    <source>
        <dbReference type="ARBA" id="ARBA00022723"/>
    </source>
</evidence>
<dbReference type="CDD" id="cd00067">
    <property type="entry name" value="GAL4"/>
    <property type="match status" value="1"/>
</dbReference>
<dbReference type="Pfam" id="PF00172">
    <property type="entry name" value="Zn_clus"/>
    <property type="match status" value="1"/>
</dbReference>
<dbReference type="PROSITE" id="PS00463">
    <property type="entry name" value="ZN2_CY6_FUNGAL_1"/>
    <property type="match status" value="1"/>
</dbReference>
<dbReference type="GO" id="GO:0005634">
    <property type="term" value="C:nucleus"/>
    <property type="evidence" value="ECO:0007669"/>
    <property type="project" value="TreeGrafter"/>
</dbReference>
<keyword evidence="5" id="KW-0804">Transcription</keyword>
<dbReference type="PANTHER" id="PTHR31944">
    <property type="entry name" value="HEME-RESPONSIVE ZINC FINGER TRANSCRIPTION FACTOR HAP1"/>
    <property type="match status" value="1"/>
</dbReference>
<dbReference type="AlphaFoldDB" id="A0A0D2CJL1"/>
<dbReference type="Gene3D" id="4.10.240.10">
    <property type="entry name" value="Zn(2)-C6 fungal-type DNA-binding domain"/>
    <property type="match status" value="1"/>
</dbReference>
<evidence type="ECO:0000313" key="9">
    <source>
        <dbReference type="EMBL" id="KIW65426.1"/>
    </source>
</evidence>
<dbReference type="PANTHER" id="PTHR31944:SF131">
    <property type="entry name" value="HEME-RESPONSIVE ZINC FINGER TRANSCRIPTION FACTOR HAP1"/>
    <property type="match status" value="1"/>
</dbReference>
<feature type="compositionally biased region" description="Polar residues" evidence="7">
    <location>
        <begin position="679"/>
        <end position="705"/>
    </location>
</feature>
<reference evidence="9 10" key="1">
    <citation type="submission" date="2015-01" db="EMBL/GenBank/DDBJ databases">
        <title>The Genome Sequence of Capronia semiimmersa CBS27337.</title>
        <authorList>
            <consortium name="The Broad Institute Genomics Platform"/>
            <person name="Cuomo C."/>
            <person name="de Hoog S."/>
            <person name="Gorbushina A."/>
            <person name="Stielow B."/>
            <person name="Teixiera M."/>
            <person name="Abouelleil A."/>
            <person name="Chapman S.B."/>
            <person name="Priest M."/>
            <person name="Young S.K."/>
            <person name="Wortman J."/>
            <person name="Nusbaum C."/>
            <person name="Birren B."/>
        </authorList>
    </citation>
    <scope>NUCLEOTIDE SEQUENCE [LARGE SCALE GENOMIC DNA]</scope>
    <source>
        <strain evidence="9 10">CBS 27337</strain>
    </source>
</reference>
<dbReference type="Proteomes" id="UP000054266">
    <property type="component" value="Unassembled WGS sequence"/>
</dbReference>
<dbReference type="InterPro" id="IPR036864">
    <property type="entry name" value="Zn2-C6_fun-type_DNA-bd_sf"/>
</dbReference>
<sequence>MMAQSLQELEKAARRRREKPQLSCNLCRKRKLKCDRCQPCHNCSRRGLADSCTFPGSDVPRPVNSSCQSQLAPPNVKDRVSQLESQVDFLMGALKQANPATTLDNAVPASGTGGSPENDYEGALDDELALRTHSAGYIEFSPTQTTYVGSTHWMAIMKNIPELGDVFSSVFHLQDKQADMFAEVDDDELDHMGYPETVDRQAILSALPSKDFADSLVAVCFTNTNNEAMIVHPPTFRKEYENFWADPSVTPIIWVGMLFALMCLAVQYQQFSPDEARRLQIMESNPENLVRLFRKKTIQCLMLGKYTNAPPYAVETLSLYLFMESLGCKNIQNLGGSWIQWGNLVRIAFKAGYHRDGSNFSAISCFQAETRRRVWAILVGWDLYLSIQFALPNMINLSLCDTREPRNLEDEDLYEHMIELPAPRPDSAQTFPQFHVAKNRLLEVFGRVNDLTMSVKSPPSYTEILDLDAVLTSTYESIISVWRPGHQPQNSMPTSSQPAVSVTCTFLAFIYYRAQIVLHRKYLSAGRKYKRFSYSRKVAIEAALTILQHQWVLYLETQVGGQLCRHGWKFLVLLVQDFLFATAILCEELAEDISLTDSARCSNGTPASVDAGHANNQTCGRVFHALSSAYIVWLQSKDSDSSREVRLVVASLKHLLSKAQEAGFGQATMLAPTPPAAEQNLSPAANTSRSGSTPADQAPPVSTSAAGMAQNDGIYWGLGHFPI</sequence>